<dbReference type="Proteomes" id="UP000284452">
    <property type="component" value="Unassembled WGS sequence"/>
</dbReference>
<feature type="region of interest" description="Disordered" evidence="2">
    <location>
        <begin position="396"/>
        <end position="425"/>
    </location>
</feature>
<comment type="caution">
    <text evidence="3">The sequence shown here is derived from an EMBL/GenBank/DDBJ whole genome shotgun (WGS) entry which is preliminary data.</text>
</comment>
<dbReference type="CDD" id="cd22284">
    <property type="entry name" value="HD_CCDC61_N"/>
    <property type="match status" value="1"/>
</dbReference>
<keyword evidence="1" id="KW-0175">Coiled coil</keyword>
<organism evidence="3 4">
    <name type="scientific">Toxoplasma gondii CAST</name>
    <dbReference type="NCBI Taxonomy" id="943122"/>
    <lineage>
        <taxon>Eukaryota</taxon>
        <taxon>Sar</taxon>
        <taxon>Alveolata</taxon>
        <taxon>Apicomplexa</taxon>
        <taxon>Conoidasida</taxon>
        <taxon>Coccidia</taxon>
        <taxon>Eucoccidiorida</taxon>
        <taxon>Eimeriorina</taxon>
        <taxon>Sarcocystidae</taxon>
        <taxon>Toxoplasma</taxon>
    </lineage>
</organism>
<feature type="compositionally biased region" description="Basic residues" evidence="2">
    <location>
        <begin position="1"/>
        <end position="11"/>
    </location>
</feature>
<accession>A0A3R7YW62</accession>
<dbReference type="VEuPathDB" id="ToxoDB:TGCAST_227320A"/>
<feature type="compositionally biased region" description="Basic and acidic residues" evidence="2">
    <location>
        <begin position="261"/>
        <end position="282"/>
    </location>
</feature>
<feature type="compositionally biased region" description="Low complexity" evidence="2">
    <location>
        <begin position="496"/>
        <end position="533"/>
    </location>
</feature>
<evidence type="ECO:0000313" key="3">
    <source>
        <dbReference type="EMBL" id="RQX74410.1"/>
    </source>
</evidence>
<dbReference type="InterPro" id="IPR049733">
    <property type="entry name" value="CCDC61_N"/>
</dbReference>
<sequence length="637" mass="68954">MRLRVPNRKRILSSQRRSSPPASFLPTAMRQSSPRDRPGCGQASVSPSRSPSSSLSCEEDERAASVSRKGRCHTGGNDDDTEETAGALSFVREEPLRISARLVLRQCYYVLTCQLSSPPPTSPGPRPPPSSSSFSSSSAAPRCFLSVSARHEASGAVYFGRFPHSFIEEMTRRTGRFASMKAFWELLLQALRRRAGQTQSSEKNEQDVTVNLWDVTDLEALRRSAGGESSSSLSSEDKHFLIITHRVEARKVHYPLALQRQGEKHEGAEASKEKLRGGERNPEVPSPRDSPPVCTLQRDYAQASRQKKSDPVRSLSLPETGHGIPRRLSTSQERGSVSSASESPLAGSLPRLSAPPPVAAVEISSVRSVCSLSPKPVSSSLSPSNPSCVCRGETLSRATSAKRSERPKDSSRDPSARCHEGGAAEERRRLTMRLNHAERELHVTTRQLDAERHLRARETARLKEELDKARRTESALRNRIRELEATLRLTTFRPFRSSSASSLLPQSGGRSLMPSPRVSSAASSRRGSAATAPGVFASGSKAASCPPPWLPGSSASRAPSDSAAASSQRALSAGRFDALRRRSPSASRSVAAFGASASGVHTPGVAVRYVRRGGGALVPVPIDDSPDLLTRGRERRR</sequence>
<feature type="compositionally biased region" description="Basic and acidic residues" evidence="2">
    <location>
        <begin position="402"/>
        <end position="425"/>
    </location>
</feature>
<feature type="region of interest" description="Disordered" evidence="2">
    <location>
        <begin position="496"/>
        <end position="582"/>
    </location>
</feature>
<feature type="region of interest" description="Disordered" evidence="2">
    <location>
        <begin position="616"/>
        <end position="637"/>
    </location>
</feature>
<name>A0A3R7YW62_TOXGO</name>
<evidence type="ECO:0000313" key="4">
    <source>
        <dbReference type="Proteomes" id="UP000284452"/>
    </source>
</evidence>
<reference evidence="3 4" key="1">
    <citation type="submission" date="2017-10" db="EMBL/GenBank/DDBJ databases">
        <authorList>
            <person name="Sibley D."/>
            <person name="Venepally P."/>
            <person name="Karamycheva S."/>
            <person name="Hadjithomas M."/>
            <person name="Khan A."/>
            <person name="Brunk B."/>
            <person name="Roos D."/>
            <person name="Caler E."/>
            <person name="Lorenzi H."/>
        </authorList>
    </citation>
    <scope>NUCLEOTIDE SEQUENCE [LARGE SCALE GENOMIC DNA]</scope>
    <source>
        <strain evidence="3 4">CAST</strain>
    </source>
</reference>
<gene>
    <name evidence="3" type="ORF">TGCAST_227320A</name>
</gene>
<evidence type="ECO:0000256" key="2">
    <source>
        <dbReference type="SAM" id="MobiDB-lite"/>
    </source>
</evidence>
<feature type="compositionally biased region" description="Low complexity" evidence="2">
    <location>
        <begin position="372"/>
        <end position="390"/>
    </location>
</feature>
<dbReference type="AlphaFoldDB" id="A0A3R7YW62"/>
<feature type="compositionally biased region" description="Low complexity" evidence="2">
    <location>
        <begin position="553"/>
        <end position="573"/>
    </location>
</feature>
<dbReference type="EMBL" id="AHIV02000351">
    <property type="protein sequence ID" value="RQX74410.1"/>
    <property type="molecule type" value="Genomic_DNA"/>
</dbReference>
<feature type="compositionally biased region" description="Polar residues" evidence="2">
    <location>
        <begin position="328"/>
        <end position="342"/>
    </location>
</feature>
<feature type="coiled-coil region" evidence="1">
    <location>
        <begin position="427"/>
        <end position="486"/>
    </location>
</feature>
<feature type="non-terminal residue" evidence="3">
    <location>
        <position position="637"/>
    </location>
</feature>
<feature type="compositionally biased region" description="Low complexity" evidence="2">
    <location>
        <begin position="44"/>
        <end position="56"/>
    </location>
</feature>
<feature type="region of interest" description="Disordered" evidence="2">
    <location>
        <begin position="372"/>
        <end position="391"/>
    </location>
</feature>
<evidence type="ECO:0000256" key="1">
    <source>
        <dbReference type="SAM" id="Coils"/>
    </source>
</evidence>
<feature type="region of interest" description="Disordered" evidence="2">
    <location>
        <begin position="1"/>
        <end position="82"/>
    </location>
</feature>
<feature type="compositionally biased region" description="Polar residues" evidence="2">
    <location>
        <begin position="12"/>
        <end position="21"/>
    </location>
</feature>
<feature type="region of interest" description="Disordered" evidence="2">
    <location>
        <begin position="258"/>
        <end position="353"/>
    </location>
</feature>
<protein>
    <submittedName>
        <fullName evidence="3">Uncharacterized protein</fullName>
    </submittedName>
</protein>
<proteinExistence type="predicted"/>